<evidence type="ECO:0000256" key="1">
    <source>
        <dbReference type="ARBA" id="ARBA00004571"/>
    </source>
</evidence>
<keyword evidence="2 8" id="KW-0813">Transport</keyword>
<dbReference type="PANTHER" id="PTHR47234:SF2">
    <property type="entry name" value="TONB-DEPENDENT RECEPTOR"/>
    <property type="match status" value="1"/>
</dbReference>
<keyword evidence="3 8" id="KW-1134">Transmembrane beta strand</keyword>
<dbReference type="Pfam" id="PF00593">
    <property type="entry name" value="TonB_dep_Rec_b-barrel"/>
    <property type="match status" value="1"/>
</dbReference>
<evidence type="ECO:0000256" key="4">
    <source>
        <dbReference type="ARBA" id="ARBA00022692"/>
    </source>
</evidence>
<keyword evidence="5 9" id="KW-0798">TonB box</keyword>
<evidence type="ECO:0000256" key="9">
    <source>
        <dbReference type="RuleBase" id="RU003357"/>
    </source>
</evidence>
<evidence type="ECO:0000256" key="10">
    <source>
        <dbReference type="SAM" id="MobiDB-lite"/>
    </source>
</evidence>
<keyword evidence="14" id="KW-0675">Receptor</keyword>
<dbReference type="PANTHER" id="PTHR47234">
    <property type="match status" value="1"/>
</dbReference>
<dbReference type="EMBL" id="OBMI01000001">
    <property type="protein sequence ID" value="SOB78506.1"/>
    <property type="molecule type" value="Genomic_DNA"/>
</dbReference>
<dbReference type="AlphaFoldDB" id="A0A285Q9J5"/>
<keyword evidence="6 8" id="KW-0472">Membrane</keyword>
<dbReference type="GO" id="GO:0009279">
    <property type="term" value="C:cell outer membrane"/>
    <property type="evidence" value="ECO:0007669"/>
    <property type="project" value="UniProtKB-SubCell"/>
</dbReference>
<keyword evidence="11" id="KW-0732">Signal</keyword>
<comment type="subcellular location">
    <subcellularLocation>
        <location evidence="1 8">Cell outer membrane</location>
        <topology evidence="1 8">Multi-pass membrane protein</topology>
    </subcellularLocation>
</comment>
<feature type="domain" description="TonB-dependent receptor-like beta-barrel" evidence="12">
    <location>
        <begin position="411"/>
        <end position="954"/>
    </location>
</feature>
<dbReference type="Pfam" id="PF07715">
    <property type="entry name" value="Plug"/>
    <property type="match status" value="1"/>
</dbReference>
<feature type="domain" description="TonB-dependent receptor plug" evidence="13">
    <location>
        <begin position="68"/>
        <end position="179"/>
    </location>
</feature>
<dbReference type="InterPro" id="IPR037066">
    <property type="entry name" value="Plug_dom_sf"/>
</dbReference>
<dbReference type="Gene3D" id="2.170.130.10">
    <property type="entry name" value="TonB-dependent receptor, plug domain"/>
    <property type="match status" value="1"/>
</dbReference>
<dbReference type="PROSITE" id="PS52016">
    <property type="entry name" value="TONB_DEPENDENT_REC_3"/>
    <property type="match status" value="1"/>
</dbReference>
<dbReference type="InterPro" id="IPR039426">
    <property type="entry name" value="TonB-dep_rcpt-like"/>
</dbReference>
<name>A0A285Q9J5_9SPHN</name>
<reference evidence="14 15" key="1">
    <citation type="submission" date="2017-07" db="EMBL/GenBank/DDBJ databases">
        <authorList>
            <person name="Sun Z.S."/>
            <person name="Albrecht U."/>
            <person name="Echele G."/>
            <person name="Lee C.C."/>
        </authorList>
    </citation>
    <scope>NUCLEOTIDE SEQUENCE [LARGE SCALE GENOMIC DNA]</scope>
    <source>
        <strain evidence="14 15">CGMCC 1.12672</strain>
    </source>
</reference>
<dbReference type="Proteomes" id="UP000219494">
    <property type="component" value="Unassembled WGS sequence"/>
</dbReference>
<evidence type="ECO:0000256" key="8">
    <source>
        <dbReference type="PROSITE-ProRule" id="PRU01360"/>
    </source>
</evidence>
<accession>A0A285Q9J5</accession>
<dbReference type="InterPro" id="IPR036942">
    <property type="entry name" value="Beta-barrel_TonB_sf"/>
</dbReference>
<feature type="chain" id="PRO_5012041037" evidence="11">
    <location>
        <begin position="28"/>
        <end position="989"/>
    </location>
</feature>
<evidence type="ECO:0000313" key="15">
    <source>
        <dbReference type="Proteomes" id="UP000219494"/>
    </source>
</evidence>
<organism evidence="14 15">
    <name type="scientific">Sphingomonas guangdongensis</name>
    <dbReference type="NCBI Taxonomy" id="1141890"/>
    <lineage>
        <taxon>Bacteria</taxon>
        <taxon>Pseudomonadati</taxon>
        <taxon>Pseudomonadota</taxon>
        <taxon>Alphaproteobacteria</taxon>
        <taxon>Sphingomonadales</taxon>
        <taxon>Sphingomonadaceae</taxon>
        <taxon>Sphingomonas</taxon>
    </lineage>
</organism>
<dbReference type="SUPFAM" id="SSF56935">
    <property type="entry name" value="Porins"/>
    <property type="match status" value="1"/>
</dbReference>
<gene>
    <name evidence="14" type="ORF">SAMN06297144_0010</name>
</gene>
<evidence type="ECO:0000256" key="3">
    <source>
        <dbReference type="ARBA" id="ARBA00022452"/>
    </source>
</evidence>
<evidence type="ECO:0000256" key="2">
    <source>
        <dbReference type="ARBA" id="ARBA00022448"/>
    </source>
</evidence>
<evidence type="ECO:0000256" key="7">
    <source>
        <dbReference type="ARBA" id="ARBA00023237"/>
    </source>
</evidence>
<dbReference type="InterPro" id="IPR000531">
    <property type="entry name" value="Beta-barrel_TonB"/>
</dbReference>
<dbReference type="OrthoDB" id="7051241at2"/>
<sequence length="989" mass="104452">MRLSLARYALSASVLVLGLVAAMPVAAQTQTAPSSDTPAVDPTAQADTSDASAPDIVVTGSLIQRPNNDSASPIVSVSDQAIRETGAVNVVDALNQIPSFTTAGNGNTGGQGTGGRSTVNLHGLGSNRNLVLLDGRRLPVSDINGNVDINILPDAILGGVDVITGGASAVYGSDAISGVVNFKTVRSLEGFRADLQTGISERGDAFKFNGSLAFGSSFAEDRGNLVAAFSYAQSDPVNGSTRPFFKDKTPSSFIGSGTFVPSAVNAPTAAAVNGVFSGYGVTSAINPLLNLGFNNDGTLFVQTGAINYRGDRASNGYLIVGNNVRMPVGQQIQFQNELERKTAFVKADYEVTPGITAYGQFMYVNLAVRTESGGSLTQFGALTTVPVTNPFIPAALRTVLASRPNATAPFTWNGRYVGVPYKNFNEQYTIQQYLAGVRGTITDGWTFDAFASWDKSAHQLAIGNAVLKNRVQTLLNAADGGRSLCAGGLNIFGDANARSLSAACRDYITKTAFSQEDLTQTQAQLQINGKLFDLGAGPAQLALLGSYRKNTYDYVPDSDLRAQNIESVIASAPANGDISVKEAAAQIDIPLLSDRSFFQELGVGAAVRISDYSVTGSVTSYEGDARWRPFQALLVRGSYQRAVRAPNIGELFTPASGTQLVIGTPPGALGDPCDVRSTARTGANGARVATLCVAQGVPSAAIGSYTFPTTATGQTIAGNLDLTPERADTYNIGFVFDSPARDGLFGDFTLSVDYYNIKVSNVISTVPGLTVLSKCFNLDGTNPNYEAGNLYCSLIRRNGVGEIDTVNTPYLNIGGLRTDGVEVQANWSVPTRFLGDTSRFFVNVGVDWTRNYEVQLLPGTAFLDYTGISNGGAGPTSVPPRATPKWKALSSFGLRSEAGTLGLRWRFQDKLADVSSVLTPATAQVGVDAYSLWDLFATVKAGRSYEVRLGVNNLFDKDLPFVASSQNGTDVALYDPIGRSFYAGVRFNF</sequence>
<evidence type="ECO:0000256" key="6">
    <source>
        <dbReference type="ARBA" id="ARBA00023136"/>
    </source>
</evidence>
<dbReference type="InterPro" id="IPR012910">
    <property type="entry name" value="Plug_dom"/>
</dbReference>
<feature type="region of interest" description="Disordered" evidence="10">
    <location>
        <begin position="29"/>
        <end position="51"/>
    </location>
</feature>
<evidence type="ECO:0000313" key="14">
    <source>
        <dbReference type="EMBL" id="SOB78506.1"/>
    </source>
</evidence>
<evidence type="ECO:0000256" key="11">
    <source>
        <dbReference type="SAM" id="SignalP"/>
    </source>
</evidence>
<proteinExistence type="inferred from homology"/>
<evidence type="ECO:0000259" key="13">
    <source>
        <dbReference type="Pfam" id="PF07715"/>
    </source>
</evidence>
<keyword evidence="4 8" id="KW-0812">Transmembrane</keyword>
<evidence type="ECO:0000259" key="12">
    <source>
        <dbReference type="Pfam" id="PF00593"/>
    </source>
</evidence>
<keyword evidence="15" id="KW-1185">Reference proteome</keyword>
<feature type="signal peptide" evidence="11">
    <location>
        <begin position="1"/>
        <end position="27"/>
    </location>
</feature>
<protein>
    <submittedName>
        <fullName evidence="14">TonB-dependent Receptor Plug Domain</fullName>
    </submittedName>
</protein>
<keyword evidence="7 8" id="KW-0998">Cell outer membrane</keyword>
<dbReference type="Gene3D" id="2.40.170.20">
    <property type="entry name" value="TonB-dependent receptor, beta-barrel domain"/>
    <property type="match status" value="1"/>
</dbReference>
<evidence type="ECO:0000256" key="5">
    <source>
        <dbReference type="ARBA" id="ARBA00023077"/>
    </source>
</evidence>
<comment type="similarity">
    <text evidence="8 9">Belongs to the TonB-dependent receptor family.</text>
</comment>